<dbReference type="Proteomes" id="UP000824107">
    <property type="component" value="Unassembled WGS sequence"/>
</dbReference>
<dbReference type="GO" id="GO:0005886">
    <property type="term" value="C:plasma membrane"/>
    <property type="evidence" value="ECO:0007669"/>
    <property type="project" value="InterPro"/>
</dbReference>
<dbReference type="SUPFAM" id="SSF51735">
    <property type="entry name" value="NAD(P)-binding Rossmann-fold domains"/>
    <property type="match status" value="2"/>
</dbReference>
<proteinExistence type="predicted"/>
<dbReference type="GO" id="GO:0015079">
    <property type="term" value="F:potassium ion transmembrane transporter activity"/>
    <property type="evidence" value="ECO:0007669"/>
    <property type="project" value="InterPro"/>
</dbReference>
<dbReference type="Pfam" id="PF02080">
    <property type="entry name" value="TrkA_C"/>
    <property type="match status" value="2"/>
</dbReference>
<feature type="domain" description="RCK C-terminal" evidence="8">
    <location>
        <begin position="372"/>
        <end position="452"/>
    </location>
</feature>
<reference evidence="9" key="2">
    <citation type="journal article" date="2021" name="PeerJ">
        <title>Extensive microbial diversity within the chicken gut microbiome revealed by metagenomics and culture.</title>
        <authorList>
            <person name="Gilroy R."/>
            <person name="Ravi A."/>
            <person name="Getino M."/>
            <person name="Pursley I."/>
            <person name="Horton D.L."/>
            <person name="Alikhan N.F."/>
            <person name="Baker D."/>
            <person name="Gharbi K."/>
            <person name="Hall N."/>
            <person name="Watson M."/>
            <person name="Adriaenssens E.M."/>
            <person name="Foster-Nyarko E."/>
            <person name="Jarju S."/>
            <person name="Secka A."/>
            <person name="Antonio M."/>
            <person name="Oren A."/>
            <person name="Chaudhuri R.R."/>
            <person name="La Ragione R."/>
            <person name="Hildebrand F."/>
            <person name="Pallen M.J."/>
        </authorList>
    </citation>
    <scope>NUCLEOTIDE SEQUENCE</scope>
    <source>
        <strain evidence="9">ChiW3-316</strain>
    </source>
</reference>
<dbReference type="NCBIfam" id="NF007031">
    <property type="entry name" value="PRK09496.1-2"/>
    <property type="match status" value="1"/>
</dbReference>
<keyword evidence="3" id="KW-0633">Potassium transport</keyword>
<dbReference type="PRINTS" id="PR00335">
    <property type="entry name" value="KUPTAKETRKA"/>
</dbReference>
<dbReference type="PROSITE" id="PS51201">
    <property type="entry name" value="RCK_N"/>
    <property type="match status" value="2"/>
</dbReference>
<dbReference type="InterPro" id="IPR036721">
    <property type="entry name" value="RCK_C_sf"/>
</dbReference>
<dbReference type="InterPro" id="IPR003148">
    <property type="entry name" value="RCK_N"/>
</dbReference>
<feature type="domain" description="RCK C-terminal" evidence="8">
    <location>
        <begin position="144"/>
        <end position="229"/>
    </location>
</feature>
<reference evidence="9" key="1">
    <citation type="submission" date="2020-10" db="EMBL/GenBank/DDBJ databases">
        <authorList>
            <person name="Gilroy R."/>
        </authorList>
    </citation>
    <scope>NUCLEOTIDE SEQUENCE</scope>
    <source>
        <strain evidence="9">ChiW3-316</strain>
    </source>
</reference>
<keyword evidence="5" id="KW-0520">NAD</keyword>
<keyword evidence="6" id="KW-0406">Ion transport</keyword>
<sequence>MKIIVCGAGSVGRSIVGYLTQGNNDIVVIDHDAKALDVIAKEYDIQPVFGEAAHPDILEKAGAENADILIAATDCDEVNMVACEVAAALFNVPKKIARIDAQDYLSPLWGTLFNDKHIPVDLVISPDRAIARAILSLLKVPGASEAISLLGAAARLLAFRCDDKTPLIRTPLSHLNRVAPELDINIISIVRNGHSFIPHAEDMLMAGDTVYFLVKSSEIEQAVRDFGMERSAVERVIIFGGNQISRYLGKSLEQDDNIISSKIIDDDDIATRRLAGELNNTIVINGEMMSDVILTEAGIENTDATIAVTAKDKDNLLVSMLAQKRGVINTLALVNSRSYDNLIDNIGDNILVDRSSVTISGILQELRKARIRDAYSLGRGFGEVWEIKLDEDNLNVGKKLAEIELPVTSKICAVARDGEVFFPEAETVLCADDVIILYVSSKGIKKAERLFA</sequence>
<gene>
    <name evidence="9" type="primary">trkA</name>
    <name evidence="9" type="ORF">IAD20_00970</name>
</gene>
<feature type="domain" description="RCK N-terminal" evidence="7">
    <location>
        <begin position="1"/>
        <end position="124"/>
    </location>
</feature>
<evidence type="ECO:0000256" key="3">
    <source>
        <dbReference type="ARBA" id="ARBA00022538"/>
    </source>
</evidence>
<dbReference type="Pfam" id="PF02254">
    <property type="entry name" value="TrkA_N"/>
    <property type="match status" value="2"/>
</dbReference>
<feature type="domain" description="RCK N-terminal" evidence="7">
    <location>
        <begin position="233"/>
        <end position="356"/>
    </location>
</feature>
<organism evidence="9 10">
    <name type="scientific">Candidatus Scatocola faecipullorum</name>
    <dbReference type="NCBI Taxonomy" id="2840917"/>
    <lineage>
        <taxon>Bacteria</taxon>
        <taxon>Pseudomonadati</taxon>
        <taxon>Pseudomonadota</taxon>
        <taxon>Alphaproteobacteria</taxon>
        <taxon>Rhodospirillales</taxon>
        <taxon>Rhodospirillaceae</taxon>
        <taxon>Rhodospirillaceae incertae sedis</taxon>
        <taxon>Candidatus Scatocola</taxon>
    </lineage>
</organism>
<evidence type="ECO:0000313" key="10">
    <source>
        <dbReference type="Proteomes" id="UP000824107"/>
    </source>
</evidence>
<comment type="caution">
    <text evidence="9">The sequence shown here is derived from an EMBL/GenBank/DDBJ whole genome shotgun (WGS) entry which is preliminary data.</text>
</comment>
<evidence type="ECO:0000256" key="2">
    <source>
        <dbReference type="ARBA" id="ARBA00022448"/>
    </source>
</evidence>
<evidence type="ECO:0000259" key="7">
    <source>
        <dbReference type="PROSITE" id="PS51201"/>
    </source>
</evidence>
<accession>A0A9D1M2T7</accession>
<dbReference type="AlphaFoldDB" id="A0A9D1M2T7"/>
<evidence type="ECO:0000256" key="4">
    <source>
        <dbReference type="ARBA" id="ARBA00022958"/>
    </source>
</evidence>
<protein>
    <recommendedName>
        <fullName evidence="1">Trk system potassium uptake protein TrkA</fullName>
    </recommendedName>
</protein>
<dbReference type="PANTHER" id="PTHR43833">
    <property type="entry name" value="POTASSIUM CHANNEL PROTEIN 2-RELATED-RELATED"/>
    <property type="match status" value="1"/>
</dbReference>
<dbReference type="SUPFAM" id="SSF116726">
    <property type="entry name" value="TrkA C-terminal domain-like"/>
    <property type="match status" value="2"/>
</dbReference>
<evidence type="ECO:0000259" key="8">
    <source>
        <dbReference type="PROSITE" id="PS51202"/>
    </source>
</evidence>
<keyword evidence="2" id="KW-0813">Transport</keyword>
<name>A0A9D1M2T7_9PROT</name>
<keyword evidence="4" id="KW-0630">Potassium</keyword>
<evidence type="ECO:0000256" key="5">
    <source>
        <dbReference type="ARBA" id="ARBA00023027"/>
    </source>
</evidence>
<dbReference type="InterPro" id="IPR036291">
    <property type="entry name" value="NAD(P)-bd_dom_sf"/>
</dbReference>
<dbReference type="NCBIfam" id="NF007032">
    <property type="entry name" value="PRK09496.1-4"/>
    <property type="match status" value="1"/>
</dbReference>
<dbReference type="Gene3D" id="3.40.50.720">
    <property type="entry name" value="NAD(P)-binding Rossmann-like Domain"/>
    <property type="match status" value="2"/>
</dbReference>
<dbReference type="EMBL" id="DVNC01000010">
    <property type="protein sequence ID" value="HIU52634.1"/>
    <property type="molecule type" value="Genomic_DNA"/>
</dbReference>
<dbReference type="InterPro" id="IPR006037">
    <property type="entry name" value="RCK_C"/>
</dbReference>
<dbReference type="PANTHER" id="PTHR43833:SF5">
    <property type="entry name" value="TRK SYSTEM POTASSIUM UPTAKE PROTEIN TRKA"/>
    <property type="match status" value="1"/>
</dbReference>
<dbReference type="InterPro" id="IPR050721">
    <property type="entry name" value="Trk_Ktr_HKT_K-transport"/>
</dbReference>
<dbReference type="InterPro" id="IPR006036">
    <property type="entry name" value="K_uptake_TrkA"/>
</dbReference>
<evidence type="ECO:0000313" key="9">
    <source>
        <dbReference type="EMBL" id="HIU52634.1"/>
    </source>
</evidence>
<dbReference type="Gene3D" id="3.30.70.1450">
    <property type="entry name" value="Regulator of K+ conductance, C-terminal domain"/>
    <property type="match status" value="2"/>
</dbReference>
<dbReference type="PROSITE" id="PS51202">
    <property type="entry name" value="RCK_C"/>
    <property type="match status" value="2"/>
</dbReference>
<evidence type="ECO:0000256" key="1">
    <source>
        <dbReference type="ARBA" id="ARBA00017378"/>
    </source>
</evidence>
<dbReference type="NCBIfam" id="NF007039">
    <property type="entry name" value="PRK09496.3-2"/>
    <property type="match status" value="1"/>
</dbReference>
<evidence type="ECO:0000256" key="6">
    <source>
        <dbReference type="ARBA" id="ARBA00023065"/>
    </source>
</evidence>